<dbReference type="AlphaFoldDB" id="A0A6A5CEP9"/>
<keyword evidence="3" id="KW-0732">Signal</keyword>
<feature type="signal peptide" evidence="3">
    <location>
        <begin position="1"/>
        <end position="21"/>
    </location>
</feature>
<evidence type="ECO:0000256" key="1">
    <source>
        <dbReference type="SAM" id="MobiDB-lite"/>
    </source>
</evidence>
<feature type="compositionally biased region" description="Acidic residues" evidence="1">
    <location>
        <begin position="309"/>
        <end position="338"/>
    </location>
</feature>
<name>A0A6A5CEP9_NAEFO</name>
<reference evidence="4 5" key="1">
    <citation type="journal article" date="2019" name="Sci. Rep.">
        <title>Nanopore sequencing improves the draft genome of the human pathogenic amoeba Naegleria fowleri.</title>
        <authorList>
            <person name="Liechti N."/>
            <person name="Schurch N."/>
            <person name="Bruggmann R."/>
            <person name="Wittwer M."/>
        </authorList>
    </citation>
    <scope>NUCLEOTIDE SEQUENCE [LARGE SCALE GENOMIC DNA]</scope>
    <source>
        <strain evidence="4 5">ATCC 30894</strain>
    </source>
</reference>
<evidence type="ECO:0000313" key="5">
    <source>
        <dbReference type="Proteomes" id="UP000444721"/>
    </source>
</evidence>
<dbReference type="RefSeq" id="XP_044568763.1">
    <property type="nucleotide sequence ID" value="XM_044711767.1"/>
</dbReference>
<keyword evidence="2" id="KW-1133">Transmembrane helix</keyword>
<evidence type="ECO:0008006" key="6">
    <source>
        <dbReference type="Google" id="ProtNLM"/>
    </source>
</evidence>
<feature type="region of interest" description="Disordered" evidence="1">
    <location>
        <begin position="296"/>
        <end position="338"/>
    </location>
</feature>
<accession>A0A6A5CEP9</accession>
<sequence>MTQNNSMLIIITIFFVFNLECINVCFASACTYNEGQKQGDCKGVIEESIALRKDISTLNKNCPMNKGFFYPNKTSSEPVCGECVPSRSLFYDYTTNSVSFNYKIVLCKMTVFGRQCSEPSASNLPLSDYQCPVGSYCDESGTCRSLIKHPLHGEQCSDVIHPFSSKGLQISHSCGFDGLECIQGTCQVCKDGVEYTDFSSQDYLYLQSNAIFTRNRDYRRSRRYCVNSQLYPTKFDYTLLSDPSSVLILSFAIMVVLIVMARDFMRFKNTKLAQKIITSLKLRFLYRKNKKNESKFGNIASSQQSYLDSDLEDSDLDDSDSSNDDDDSDDSDDSSESD</sequence>
<feature type="transmembrane region" description="Helical" evidence="2">
    <location>
        <begin position="246"/>
        <end position="265"/>
    </location>
</feature>
<dbReference type="VEuPathDB" id="AmoebaDB:NF0037310"/>
<dbReference type="Proteomes" id="UP000444721">
    <property type="component" value="Unassembled WGS sequence"/>
</dbReference>
<evidence type="ECO:0000313" key="4">
    <source>
        <dbReference type="EMBL" id="KAF0984050.1"/>
    </source>
</evidence>
<dbReference type="VEuPathDB" id="AmoebaDB:FDP41_007965"/>
<dbReference type="VEuPathDB" id="AmoebaDB:NfTy_004560"/>
<evidence type="ECO:0000256" key="2">
    <source>
        <dbReference type="SAM" id="Phobius"/>
    </source>
</evidence>
<protein>
    <recommendedName>
        <fullName evidence="6">Dickkopf N-terminal cysteine-rich domain-containing protein</fullName>
    </recommendedName>
</protein>
<feature type="chain" id="PRO_5025586073" description="Dickkopf N-terminal cysteine-rich domain-containing protein" evidence="3">
    <location>
        <begin position="22"/>
        <end position="338"/>
    </location>
</feature>
<gene>
    <name evidence="4" type="ORF">FDP41_007965</name>
</gene>
<keyword evidence="2" id="KW-0812">Transmembrane</keyword>
<proteinExistence type="predicted"/>
<dbReference type="OrthoDB" id="10344996at2759"/>
<dbReference type="EMBL" id="VFQX01000004">
    <property type="protein sequence ID" value="KAF0984050.1"/>
    <property type="molecule type" value="Genomic_DNA"/>
</dbReference>
<keyword evidence="2" id="KW-0472">Membrane</keyword>
<organism evidence="4 5">
    <name type="scientific">Naegleria fowleri</name>
    <name type="common">Brain eating amoeba</name>
    <dbReference type="NCBI Taxonomy" id="5763"/>
    <lineage>
        <taxon>Eukaryota</taxon>
        <taxon>Discoba</taxon>
        <taxon>Heterolobosea</taxon>
        <taxon>Tetramitia</taxon>
        <taxon>Eutetramitia</taxon>
        <taxon>Vahlkampfiidae</taxon>
        <taxon>Naegleria</taxon>
    </lineage>
</organism>
<keyword evidence="5" id="KW-1185">Reference proteome</keyword>
<evidence type="ECO:0000256" key="3">
    <source>
        <dbReference type="SAM" id="SignalP"/>
    </source>
</evidence>
<dbReference type="GeneID" id="68115183"/>
<dbReference type="OMA" id="CFASACT"/>
<comment type="caution">
    <text evidence="4">The sequence shown here is derived from an EMBL/GenBank/DDBJ whole genome shotgun (WGS) entry which is preliminary data.</text>
</comment>